<accession>A0A7S1KNP7</accession>
<sequence>MPLTTRSKILILILFLFIFNTFVTLFYFFILRHENYEFHESALEEWDRMMKGSQVRTAASERASVPHDAAEIVVGRASPPPPEPKAPSGEAAPFPKPNLYIEHQWHNLSKSLQGKSPSTLQDLLVIVPEPDEHNRGQEYYVYDASQEQMAREKRARREKEFRVNVEKEKVDKELRLGKETNDGEHPEVEEPVSEILHDQYIEIPKNWSPQLKRHNYFVNVLLMSEDKQLDHLTEWLEFHLLQRVDYVALIILPSVNMSRLSDIVHDYQSADILKVFDMKHDVTLNSAFMSAEYYDGVSVAENDLSSSNSRSSSVDNAEDPISTLTTSSFAARPTPVQKVVGSKQRCRHFLKMYQTLTREEFAHCENTAYNFAIWKYQQILPNSWLAFMNPGEYLFMDPYSQHASEGLSGFVEQLALNDFTALKMRYVVYPEQQTSQFALLTEHFTLHYPFSYLSRVKPIVDVSRTSFIGSDFGIYGKYHRVLWNEDYSGDVLGNHYEYASSSSAPEERFGLGSKSTDCEKPIDVSLIQSCSCNRAKYYIPRLKIQLDVDLSQRDRQILYAQSERKSEMQEGRIFAANDHCDASLDPDTTTVSRCTTFNTKDYSNFKQKSKCEGLLWDESLIEHLREIQAKKSKDAHRKK</sequence>
<gene>
    <name evidence="2" type="ORF">PCOS0759_LOCUS3357</name>
</gene>
<name>A0A7S1KNP7_9EUKA</name>
<keyword evidence="1" id="KW-1133">Transmembrane helix</keyword>
<feature type="transmembrane region" description="Helical" evidence="1">
    <location>
        <begin position="9"/>
        <end position="30"/>
    </location>
</feature>
<reference evidence="2" key="1">
    <citation type="submission" date="2021-01" db="EMBL/GenBank/DDBJ databases">
        <authorList>
            <person name="Corre E."/>
            <person name="Pelletier E."/>
            <person name="Niang G."/>
            <person name="Scheremetjew M."/>
            <person name="Finn R."/>
            <person name="Kale V."/>
            <person name="Holt S."/>
            <person name="Cochrane G."/>
            <person name="Meng A."/>
            <person name="Brown T."/>
            <person name="Cohen L."/>
        </authorList>
    </citation>
    <scope>NUCLEOTIDE SEQUENCE</scope>
    <source>
        <strain evidence="2">WS</strain>
    </source>
</reference>
<protein>
    <recommendedName>
        <fullName evidence="3">Glycosyltransferase family 92 protein</fullName>
    </recommendedName>
</protein>
<keyword evidence="1" id="KW-0812">Transmembrane</keyword>
<keyword evidence="1" id="KW-0472">Membrane</keyword>
<evidence type="ECO:0000256" key="1">
    <source>
        <dbReference type="SAM" id="Phobius"/>
    </source>
</evidence>
<evidence type="ECO:0000313" key="2">
    <source>
        <dbReference type="EMBL" id="CAD9080117.1"/>
    </source>
</evidence>
<dbReference type="EMBL" id="HBGD01004073">
    <property type="protein sequence ID" value="CAD9080117.1"/>
    <property type="molecule type" value="Transcribed_RNA"/>
</dbReference>
<dbReference type="AlphaFoldDB" id="A0A7S1KNP7"/>
<evidence type="ECO:0008006" key="3">
    <source>
        <dbReference type="Google" id="ProtNLM"/>
    </source>
</evidence>
<organism evidence="2">
    <name type="scientific">Percolomonas cosmopolitus</name>
    <dbReference type="NCBI Taxonomy" id="63605"/>
    <lineage>
        <taxon>Eukaryota</taxon>
        <taxon>Discoba</taxon>
        <taxon>Heterolobosea</taxon>
        <taxon>Tetramitia</taxon>
        <taxon>Eutetramitia</taxon>
        <taxon>Percolomonadidae</taxon>
        <taxon>Percolomonas</taxon>
    </lineage>
</organism>
<proteinExistence type="predicted"/>